<evidence type="ECO:0000313" key="14">
    <source>
        <dbReference type="Proteomes" id="UP001159427"/>
    </source>
</evidence>
<feature type="transmembrane region" description="Helical" evidence="11">
    <location>
        <begin position="6"/>
        <end position="31"/>
    </location>
</feature>
<feature type="compositionally biased region" description="Basic and acidic residues" evidence="10">
    <location>
        <begin position="396"/>
        <end position="409"/>
    </location>
</feature>
<dbReference type="PROSITE" id="PS50262">
    <property type="entry name" value="G_PROTEIN_RECEP_F1_2"/>
    <property type="match status" value="1"/>
</dbReference>
<evidence type="ECO:0000256" key="7">
    <source>
        <dbReference type="ARBA" id="ARBA00023170"/>
    </source>
</evidence>
<keyword evidence="2" id="KW-1003">Cell membrane</keyword>
<gene>
    <name evidence="13" type="ORF">PEVE_00021059</name>
</gene>
<evidence type="ECO:0000259" key="12">
    <source>
        <dbReference type="PROSITE" id="PS50262"/>
    </source>
</evidence>
<dbReference type="PANTHER" id="PTHR24246">
    <property type="entry name" value="OLFACTORY RECEPTOR AND ADENOSINE RECEPTOR"/>
    <property type="match status" value="1"/>
</dbReference>
<keyword evidence="8" id="KW-0325">Glycoprotein</keyword>
<dbReference type="PANTHER" id="PTHR24246:SF27">
    <property type="entry name" value="ADENOSINE RECEPTOR, ISOFORM A"/>
    <property type="match status" value="1"/>
</dbReference>
<keyword evidence="5" id="KW-0297">G-protein coupled receptor</keyword>
<keyword evidence="14" id="KW-1185">Reference proteome</keyword>
<keyword evidence="4 11" id="KW-1133">Transmembrane helix</keyword>
<feature type="transmembrane region" description="Helical" evidence="11">
    <location>
        <begin position="126"/>
        <end position="146"/>
    </location>
</feature>
<name>A0ABN8M6S3_9CNID</name>
<comment type="subcellular location">
    <subcellularLocation>
        <location evidence="1">Cell membrane</location>
        <topology evidence="1">Multi-pass membrane protein</topology>
    </subcellularLocation>
</comment>
<comment type="caution">
    <text evidence="13">The sequence shown here is derived from an EMBL/GenBank/DDBJ whole genome shotgun (WGS) entry which is preliminary data.</text>
</comment>
<dbReference type="InterPro" id="IPR000276">
    <property type="entry name" value="GPCR_Rhodpsn"/>
</dbReference>
<evidence type="ECO:0000256" key="2">
    <source>
        <dbReference type="ARBA" id="ARBA00022475"/>
    </source>
</evidence>
<feature type="transmembrane region" description="Helical" evidence="11">
    <location>
        <begin position="43"/>
        <end position="66"/>
    </location>
</feature>
<proteinExistence type="predicted"/>
<keyword evidence="3 11" id="KW-0812">Transmembrane</keyword>
<feature type="region of interest" description="Disordered" evidence="10">
    <location>
        <begin position="369"/>
        <end position="409"/>
    </location>
</feature>
<evidence type="ECO:0000256" key="8">
    <source>
        <dbReference type="ARBA" id="ARBA00023180"/>
    </source>
</evidence>
<evidence type="ECO:0000256" key="11">
    <source>
        <dbReference type="SAM" id="Phobius"/>
    </source>
</evidence>
<feature type="compositionally biased region" description="Polar residues" evidence="10">
    <location>
        <begin position="372"/>
        <end position="394"/>
    </location>
</feature>
<keyword evidence="9" id="KW-0807">Transducer</keyword>
<dbReference type="Pfam" id="PF00001">
    <property type="entry name" value="7tm_1"/>
    <property type="match status" value="1"/>
</dbReference>
<dbReference type="EMBL" id="CALNXI010000282">
    <property type="protein sequence ID" value="CAH3023941.1"/>
    <property type="molecule type" value="Genomic_DNA"/>
</dbReference>
<evidence type="ECO:0000256" key="1">
    <source>
        <dbReference type="ARBA" id="ARBA00004651"/>
    </source>
</evidence>
<sequence length="409" mass="46023">MLALCICSAVVAGILSLFAMVANGVLIYVIYKDPLNCFRKPMTVLIAALAINDFLTGSVIGTLHVLSEISCETGVQSLSAKGTFETVIGLFALNNTTFLVMGLSGERLIAVAYPFHYRARASGRKTLACVVCIVLYSFLFCLLQLINDISMGIYYALQLHLNMTVPLVTVLIANFVLLRVLRGYRSRRRACSMSSDGSDSYFSTKEKMFEIEKQFASTAILIVIFLVISHALYYLMTLIEVHCSDCIGGDWFVFCQRISLPFLFINPACNPFIYTFRIRQCRRSLKVLFFKWQETVDVSPRPSHVVTGPPARNAIVLRKISRMCSTTGQFVEEFKEENLSDYFDLGIDNLANIDANYYHDVFETKAEEKQQELQNGKTLRHSTTNDTSMKTNDIGQAKEDNNLVYDTKL</sequence>
<accession>A0ABN8M6S3</accession>
<feature type="transmembrane region" description="Helical" evidence="11">
    <location>
        <begin position="215"/>
        <end position="236"/>
    </location>
</feature>
<evidence type="ECO:0000313" key="13">
    <source>
        <dbReference type="EMBL" id="CAH3023941.1"/>
    </source>
</evidence>
<feature type="domain" description="G-protein coupled receptors family 1 profile" evidence="12">
    <location>
        <begin position="22"/>
        <end position="274"/>
    </location>
</feature>
<keyword evidence="7" id="KW-0675">Receptor</keyword>
<dbReference type="Proteomes" id="UP001159427">
    <property type="component" value="Unassembled WGS sequence"/>
</dbReference>
<evidence type="ECO:0000256" key="9">
    <source>
        <dbReference type="ARBA" id="ARBA00023224"/>
    </source>
</evidence>
<evidence type="ECO:0000256" key="3">
    <source>
        <dbReference type="ARBA" id="ARBA00022692"/>
    </source>
</evidence>
<organism evidence="13 14">
    <name type="scientific">Porites evermanni</name>
    <dbReference type="NCBI Taxonomy" id="104178"/>
    <lineage>
        <taxon>Eukaryota</taxon>
        <taxon>Metazoa</taxon>
        <taxon>Cnidaria</taxon>
        <taxon>Anthozoa</taxon>
        <taxon>Hexacorallia</taxon>
        <taxon>Scleractinia</taxon>
        <taxon>Fungiina</taxon>
        <taxon>Poritidae</taxon>
        <taxon>Porites</taxon>
    </lineage>
</organism>
<evidence type="ECO:0000256" key="4">
    <source>
        <dbReference type="ARBA" id="ARBA00022989"/>
    </source>
</evidence>
<evidence type="ECO:0000256" key="6">
    <source>
        <dbReference type="ARBA" id="ARBA00023136"/>
    </source>
</evidence>
<evidence type="ECO:0000256" key="10">
    <source>
        <dbReference type="SAM" id="MobiDB-lite"/>
    </source>
</evidence>
<dbReference type="Gene3D" id="1.20.1070.10">
    <property type="entry name" value="Rhodopsin 7-helix transmembrane proteins"/>
    <property type="match status" value="1"/>
</dbReference>
<reference evidence="13 14" key="1">
    <citation type="submission" date="2022-05" db="EMBL/GenBank/DDBJ databases">
        <authorList>
            <consortium name="Genoscope - CEA"/>
            <person name="William W."/>
        </authorList>
    </citation>
    <scope>NUCLEOTIDE SEQUENCE [LARGE SCALE GENOMIC DNA]</scope>
</reference>
<keyword evidence="6 11" id="KW-0472">Membrane</keyword>
<dbReference type="CDD" id="cd00637">
    <property type="entry name" value="7tm_classA_rhodopsin-like"/>
    <property type="match status" value="1"/>
</dbReference>
<feature type="transmembrane region" description="Helical" evidence="11">
    <location>
        <begin position="152"/>
        <end position="178"/>
    </location>
</feature>
<evidence type="ECO:0000256" key="5">
    <source>
        <dbReference type="ARBA" id="ARBA00023040"/>
    </source>
</evidence>
<dbReference type="InterPro" id="IPR017452">
    <property type="entry name" value="GPCR_Rhodpsn_7TM"/>
</dbReference>
<dbReference type="SUPFAM" id="SSF81321">
    <property type="entry name" value="Family A G protein-coupled receptor-like"/>
    <property type="match status" value="1"/>
</dbReference>
<protein>
    <recommendedName>
        <fullName evidence="12">G-protein coupled receptors family 1 profile domain-containing protein</fullName>
    </recommendedName>
</protein>